<sequence length="131" mass="14493">MKMKVPLSGKATNFNPELANLDRIGVSGDNNDPIRVDIDLGNVSWRLISIDLEAKEAEIEITPANEITELKAGGDPEKSEDFITRQLSDAEKQASLVDAQIRADMAPRGQLKVTSTILNKYKNWKAEKVTQ</sequence>
<protein>
    <submittedName>
        <fullName evidence="1">Uncharacterized protein</fullName>
    </submittedName>
</protein>
<reference evidence="1" key="1">
    <citation type="journal article" date="2015" name="Nature">
        <title>Complex archaea that bridge the gap between prokaryotes and eukaryotes.</title>
        <authorList>
            <person name="Spang A."/>
            <person name="Saw J.H."/>
            <person name="Jorgensen S.L."/>
            <person name="Zaremba-Niedzwiedzka K."/>
            <person name="Martijn J."/>
            <person name="Lind A.E."/>
            <person name="van Eijk R."/>
            <person name="Schleper C."/>
            <person name="Guy L."/>
            <person name="Ettema T.J."/>
        </authorList>
    </citation>
    <scope>NUCLEOTIDE SEQUENCE</scope>
</reference>
<comment type="caution">
    <text evidence="1">The sequence shown here is derived from an EMBL/GenBank/DDBJ whole genome shotgun (WGS) entry which is preliminary data.</text>
</comment>
<name>A0A0F9PC92_9ZZZZ</name>
<evidence type="ECO:0000313" key="1">
    <source>
        <dbReference type="EMBL" id="KKM98615.1"/>
    </source>
</evidence>
<proteinExistence type="predicted"/>
<organism evidence="1">
    <name type="scientific">marine sediment metagenome</name>
    <dbReference type="NCBI Taxonomy" id="412755"/>
    <lineage>
        <taxon>unclassified sequences</taxon>
        <taxon>metagenomes</taxon>
        <taxon>ecological metagenomes</taxon>
    </lineage>
</organism>
<accession>A0A0F9PC92</accession>
<gene>
    <name evidence="1" type="ORF">LCGC14_1156190</name>
</gene>
<dbReference type="EMBL" id="LAZR01005597">
    <property type="protein sequence ID" value="KKM98615.1"/>
    <property type="molecule type" value="Genomic_DNA"/>
</dbReference>
<dbReference type="AlphaFoldDB" id="A0A0F9PC92"/>